<evidence type="ECO:0000313" key="7">
    <source>
        <dbReference type="Proteomes" id="UP000072794"/>
    </source>
</evidence>
<dbReference type="EMBL" id="FIHA01000042">
    <property type="protein sequence ID" value="CYV05522.1"/>
    <property type="molecule type" value="Genomic_DNA"/>
</dbReference>
<evidence type="ECO:0000313" key="6">
    <source>
        <dbReference type="Proteomes" id="UP000072618"/>
    </source>
</evidence>
<feature type="domain" description="Winged helix-turn helix" evidence="1">
    <location>
        <begin position="104"/>
        <end position="161"/>
    </location>
</feature>
<dbReference type="EMBL" id="FILX01000015">
    <property type="protein sequence ID" value="CYX65414.1"/>
    <property type="molecule type" value="Genomic_DNA"/>
</dbReference>
<evidence type="ECO:0000313" key="2">
    <source>
        <dbReference type="EMBL" id="CYU93174.1"/>
    </source>
</evidence>
<sequence>MRNLFTRDNLKELKAALKNQAYAPYHRRLQAILLRSEGFSFQKISDLTGYVPQTVKNQVDKYFKEGLSAVVTETRGGRHRSYLTVEEEQAFFKKILDSSIDAGEMVTTTSLFDAYQEEIGQEVPRQTFYALLKRHGWRKVTPRPEHPQKADAQTIVASKNKIYIQDSRKALQTQPSL</sequence>
<dbReference type="Proteomes" id="UP000072794">
    <property type="component" value="Unassembled WGS sequence"/>
</dbReference>
<dbReference type="Proteomes" id="UP000072618">
    <property type="component" value="Unassembled WGS sequence"/>
</dbReference>
<dbReference type="AlphaFoldDB" id="A0A0Z8G6R2"/>
<evidence type="ECO:0000313" key="3">
    <source>
        <dbReference type="EMBL" id="CYV05522.1"/>
    </source>
</evidence>
<dbReference type="EMBL" id="FIHM01000052">
    <property type="protein sequence ID" value="CYV54010.1"/>
    <property type="molecule type" value="Genomic_DNA"/>
</dbReference>
<evidence type="ECO:0000313" key="9">
    <source>
        <dbReference type="Proteomes" id="UP000074903"/>
    </source>
</evidence>
<dbReference type="Proteomes" id="UP000074903">
    <property type="component" value="Unassembled WGS sequence"/>
</dbReference>
<evidence type="ECO:0000313" key="4">
    <source>
        <dbReference type="EMBL" id="CYV54010.1"/>
    </source>
</evidence>
<evidence type="ECO:0000313" key="8">
    <source>
        <dbReference type="Proteomes" id="UP000074850"/>
    </source>
</evidence>
<dbReference type="InterPro" id="IPR009057">
    <property type="entry name" value="Homeodomain-like_sf"/>
</dbReference>
<dbReference type="Pfam" id="PF13592">
    <property type="entry name" value="HTH_33"/>
    <property type="match status" value="1"/>
</dbReference>
<name>A0A0Z8G6R2_STRSU</name>
<dbReference type="Proteomes" id="UP000074850">
    <property type="component" value="Unassembled WGS sequence"/>
</dbReference>
<proteinExistence type="predicted"/>
<evidence type="ECO:0000313" key="5">
    <source>
        <dbReference type="EMBL" id="CYX65414.1"/>
    </source>
</evidence>
<dbReference type="Pfam" id="PF13551">
    <property type="entry name" value="HTH_29"/>
    <property type="match status" value="1"/>
</dbReference>
<dbReference type="InterPro" id="IPR025959">
    <property type="entry name" value="Winged_HTH_dom"/>
</dbReference>
<dbReference type="EMBL" id="FIGJ01000023">
    <property type="protein sequence ID" value="CYU93174.1"/>
    <property type="molecule type" value="Genomic_DNA"/>
</dbReference>
<organism evidence="2 6">
    <name type="scientific">Streptococcus suis</name>
    <dbReference type="NCBI Taxonomy" id="1307"/>
    <lineage>
        <taxon>Bacteria</taxon>
        <taxon>Bacillati</taxon>
        <taxon>Bacillota</taxon>
        <taxon>Bacilli</taxon>
        <taxon>Lactobacillales</taxon>
        <taxon>Streptococcaceae</taxon>
        <taxon>Streptococcus</taxon>
    </lineage>
</organism>
<protein>
    <submittedName>
        <fullName evidence="2">Transposase, ISSpnII</fullName>
    </submittedName>
</protein>
<evidence type="ECO:0000259" key="1">
    <source>
        <dbReference type="Pfam" id="PF13592"/>
    </source>
</evidence>
<reference evidence="6 7" key="1">
    <citation type="submission" date="2016-02" db="EMBL/GenBank/DDBJ databases">
        <authorList>
            <consortium name="Pathogen Informatics"/>
        </authorList>
    </citation>
    <scope>NUCLEOTIDE SEQUENCE [LARGE SCALE GENOMIC DNA]</scope>
    <source>
        <strain evidence="2 6">LSS32</strain>
        <strain evidence="3 7">LSS52</strain>
        <strain evidence="4 8">LSS64</strain>
        <strain evidence="5 9">SS993</strain>
    </source>
</reference>
<dbReference type="SUPFAM" id="SSF46689">
    <property type="entry name" value="Homeodomain-like"/>
    <property type="match status" value="1"/>
</dbReference>
<accession>A0A0Z8G6R2</accession>
<gene>
    <name evidence="2" type="ORF">ERS132394_01776</name>
    <name evidence="3" type="ORF">ERS132414_01834</name>
    <name evidence="4" type="ORF">ERS132426_01883</name>
    <name evidence="5" type="ORF">ERS132531_01081</name>
</gene>